<evidence type="ECO:0000313" key="3">
    <source>
        <dbReference type="Proteomes" id="UP001317742"/>
    </source>
</evidence>
<evidence type="ECO:0000313" key="2">
    <source>
        <dbReference type="EMBL" id="BDQ37587.1"/>
    </source>
</evidence>
<dbReference type="EMBL" id="AP026709">
    <property type="protein sequence ID" value="BDQ37587.1"/>
    <property type="molecule type" value="Genomic_DNA"/>
</dbReference>
<proteinExistence type="predicted"/>
<feature type="chain" id="PRO_5045983446" description="Lipoprotein" evidence="1">
    <location>
        <begin position="20"/>
        <end position="183"/>
    </location>
</feature>
<keyword evidence="1" id="KW-0732">Signal</keyword>
<gene>
    <name evidence="2" type="ORF">SYK_19470</name>
</gene>
<organism evidence="2 3">
    <name type="scientific">Pseudodesulfovibrio nedwellii</name>
    <dbReference type="NCBI Taxonomy" id="2973072"/>
    <lineage>
        <taxon>Bacteria</taxon>
        <taxon>Pseudomonadati</taxon>
        <taxon>Thermodesulfobacteriota</taxon>
        <taxon>Desulfovibrionia</taxon>
        <taxon>Desulfovibrionales</taxon>
        <taxon>Desulfovibrionaceae</taxon>
    </lineage>
</organism>
<evidence type="ECO:0008006" key="4">
    <source>
        <dbReference type="Google" id="ProtNLM"/>
    </source>
</evidence>
<dbReference type="Proteomes" id="UP001317742">
    <property type="component" value="Chromosome"/>
</dbReference>
<sequence>MKKCAYAFCLLFILGLLTACGGDDVADDPNLSSEAKTIVEELGGPFSDTEFKKFLTDLPDIPSMTAQSQQDMGEVSGAALSAKILAEVKSKGWNEERFMYIYSHSMAMVNVEQINIMNEQVKKQMEDMPEEQKKMMEQMLNKQMGGQMEAYKAEVDKQVPASEQAIIRDNMEALYAAFGLPQE</sequence>
<accession>A0ABN6S327</accession>
<reference evidence="2 3" key="1">
    <citation type="submission" date="2022-08" db="EMBL/GenBank/DDBJ databases">
        <title>Genome Sequence of the sulphate-reducing bacterium, Pseudodesulfovibrio sp. SYK.</title>
        <authorList>
            <person name="Kondo R."/>
            <person name="Kataoka T."/>
        </authorList>
    </citation>
    <scope>NUCLEOTIDE SEQUENCE [LARGE SCALE GENOMIC DNA]</scope>
    <source>
        <strain evidence="2 3">SYK</strain>
    </source>
</reference>
<keyword evidence="3" id="KW-1185">Reference proteome</keyword>
<evidence type="ECO:0000256" key="1">
    <source>
        <dbReference type="SAM" id="SignalP"/>
    </source>
</evidence>
<protein>
    <recommendedName>
        <fullName evidence="4">Lipoprotein</fullName>
    </recommendedName>
</protein>
<dbReference type="RefSeq" id="WP_281760105.1">
    <property type="nucleotide sequence ID" value="NZ_AP026709.1"/>
</dbReference>
<dbReference type="PROSITE" id="PS51257">
    <property type="entry name" value="PROKAR_LIPOPROTEIN"/>
    <property type="match status" value="1"/>
</dbReference>
<name>A0ABN6S327_9BACT</name>
<feature type="signal peptide" evidence="1">
    <location>
        <begin position="1"/>
        <end position="19"/>
    </location>
</feature>